<evidence type="ECO:0000313" key="4">
    <source>
        <dbReference type="Proteomes" id="UP000239711"/>
    </source>
</evidence>
<keyword evidence="4" id="KW-1185">Reference proteome</keyword>
<protein>
    <recommendedName>
        <fullName evidence="2">BACON domain-containing protein</fullName>
    </recommendedName>
</protein>
<organism evidence="3 4">
    <name type="scientific">Sphingobacterium haloxyli</name>
    <dbReference type="NCBI Taxonomy" id="2100533"/>
    <lineage>
        <taxon>Bacteria</taxon>
        <taxon>Pseudomonadati</taxon>
        <taxon>Bacteroidota</taxon>
        <taxon>Sphingobacteriia</taxon>
        <taxon>Sphingobacteriales</taxon>
        <taxon>Sphingobacteriaceae</taxon>
        <taxon>Sphingobacterium</taxon>
    </lineage>
</organism>
<dbReference type="InterPro" id="IPR013783">
    <property type="entry name" value="Ig-like_fold"/>
</dbReference>
<accession>A0A2S9J1D9</accession>
<comment type="caution">
    <text evidence="3">The sequence shown here is derived from an EMBL/GenBank/DDBJ whole genome shotgun (WGS) entry which is preliminary data.</text>
</comment>
<reference evidence="3 4" key="1">
    <citation type="submission" date="2018-02" db="EMBL/GenBank/DDBJ databases">
        <title>The draft genome of Sphingobacterium sp. 5JN-11.</title>
        <authorList>
            <person name="Liu L."/>
            <person name="Li L."/>
            <person name="Liang L."/>
            <person name="Zhang X."/>
            <person name="Wang T."/>
        </authorList>
    </citation>
    <scope>NUCLEOTIDE SEQUENCE [LARGE SCALE GENOMIC DNA]</scope>
    <source>
        <strain evidence="3 4">5JN-11</strain>
    </source>
</reference>
<dbReference type="Gene3D" id="2.60.40.10">
    <property type="entry name" value="Immunoglobulins"/>
    <property type="match status" value="1"/>
</dbReference>
<sequence length="423" mass="45504">MKNLFYKVIAGLLFVFVLSCSKDENNAPFLKRDTDQLSFPYGESRETFTVRTSGSWSIDLSGANWVSVDPIEGVGNGEDIQVVTVTASRNIGDMRNGAIKIISSDKEALINIDQEEGKVMFGTPYFTTGLVSNFPLEESYLVIPYNKGKLEEAVSVRTQISGVGSAGIQIADTDVDMSSESGEVKLPVTGMPTTDGTVTFNIQILGQTLTVNTAVREQGNSDPVGTIYLLQNFDLLILGGDHVGGTAGLHLEGSWPTVDGKRVLPENPVYITSGTRNTDGTGDLFNTMHPSFVASRGLEGWAGLRVYERPGYVKVSTAGSNDGYIATPPLTAITGWADVKVKFTAARWSENTNADADATVTVRVLNAGTSDEAGQEILLTPAWADKEIIVEGATAQTVIEFRARNASNGRFLLDNIEISKVIR</sequence>
<dbReference type="InterPro" id="IPR024361">
    <property type="entry name" value="BACON"/>
</dbReference>
<feature type="domain" description="BACON" evidence="2">
    <location>
        <begin position="58"/>
        <end position="115"/>
    </location>
</feature>
<dbReference type="OrthoDB" id="1001028at2"/>
<keyword evidence="1" id="KW-0732">Signal</keyword>
<dbReference type="Proteomes" id="UP000239711">
    <property type="component" value="Unassembled WGS sequence"/>
</dbReference>
<dbReference type="RefSeq" id="WP_105717722.1">
    <property type="nucleotide sequence ID" value="NZ_PVBQ01000012.1"/>
</dbReference>
<dbReference type="PROSITE" id="PS51257">
    <property type="entry name" value="PROKAR_LIPOPROTEIN"/>
    <property type="match status" value="1"/>
</dbReference>
<proteinExistence type="predicted"/>
<name>A0A2S9J1D9_9SPHI</name>
<dbReference type="AlphaFoldDB" id="A0A2S9J1D9"/>
<gene>
    <name evidence="3" type="ORF">C5745_14455</name>
</gene>
<feature type="chain" id="PRO_5015597786" description="BACON domain-containing protein" evidence="1">
    <location>
        <begin position="23"/>
        <end position="423"/>
    </location>
</feature>
<evidence type="ECO:0000256" key="1">
    <source>
        <dbReference type="SAM" id="SignalP"/>
    </source>
</evidence>
<evidence type="ECO:0000259" key="2">
    <source>
        <dbReference type="Pfam" id="PF13004"/>
    </source>
</evidence>
<dbReference type="Pfam" id="PF13004">
    <property type="entry name" value="BACON"/>
    <property type="match status" value="1"/>
</dbReference>
<evidence type="ECO:0000313" key="3">
    <source>
        <dbReference type="EMBL" id="PRD46559.1"/>
    </source>
</evidence>
<dbReference type="CDD" id="cd14948">
    <property type="entry name" value="BACON"/>
    <property type="match status" value="1"/>
</dbReference>
<feature type="signal peptide" evidence="1">
    <location>
        <begin position="1"/>
        <end position="22"/>
    </location>
</feature>
<dbReference type="EMBL" id="PVBQ01000012">
    <property type="protein sequence ID" value="PRD46559.1"/>
    <property type="molecule type" value="Genomic_DNA"/>
</dbReference>